<keyword evidence="2" id="KW-0964">Secreted</keyword>
<dbReference type="EMBL" id="SNZR01000013">
    <property type="protein sequence ID" value="TDR90173.1"/>
    <property type="molecule type" value="Genomic_DNA"/>
</dbReference>
<accession>A0A4R7BXD8</accession>
<dbReference type="PRINTS" id="PR00313">
    <property type="entry name" value="CABNDNGRPT"/>
</dbReference>
<organism evidence="3 4">
    <name type="scientific">Enterovirga rhinocerotis</name>
    <dbReference type="NCBI Taxonomy" id="1339210"/>
    <lineage>
        <taxon>Bacteria</taxon>
        <taxon>Pseudomonadati</taxon>
        <taxon>Pseudomonadota</taxon>
        <taxon>Alphaproteobacteria</taxon>
        <taxon>Hyphomicrobiales</taxon>
        <taxon>Methylobacteriaceae</taxon>
        <taxon>Enterovirga</taxon>
    </lineage>
</organism>
<protein>
    <submittedName>
        <fullName evidence="3">Ca2+-binding RTX toxin-like protein</fullName>
    </submittedName>
</protein>
<evidence type="ECO:0000313" key="4">
    <source>
        <dbReference type="Proteomes" id="UP000295122"/>
    </source>
</evidence>
<dbReference type="SUPFAM" id="SSF51120">
    <property type="entry name" value="beta-Roll"/>
    <property type="match status" value="2"/>
</dbReference>
<dbReference type="InterPro" id="IPR011049">
    <property type="entry name" value="Serralysin-like_metalloprot_C"/>
</dbReference>
<evidence type="ECO:0000313" key="3">
    <source>
        <dbReference type="EMBL" id="TDR90173.1"/>
    </source>
</evidence>
<evidence type="ECO:0000256" key="1">
    <source>
        <dbReference type="ARBA" id="ARBA00004613"/>
    </source>
</evidence>
<dbReference type="RefSeq" id="WP_133771350.1">
    <property type="nucleotide sequence ID" value="NZ_SNZR01000013.1"/>
</dbReference>
<keyword evidence="4" id="KW-1185">Reference proteome</keyword>
<gene>
    <name evidence="3" type="ORF">EV668_3015</name>
</gene>
<dbReference type="GO" id="GO:0005509">
    <property type="term" value="F:calcium ion binding"/>
    <property type="evidence" value="ECO:0007669"/>
    <property type="project" value="InterPro"/>
</dbReference>
<comment type="subcellular location">
    <subcellularLocation>
        <location evidence="1">Secreted</location>
    </subcellularLocation>
</comment>
<sequence length="493" mass="50995">MATFIAGSAFNVNDPEFLNYFNNITDGTIGANRTSTYFRASTTVNGVSSFVDVYGSGFSYLPNGTPFFGNITRVVGNLGGKTAFELKDVSISVFPTLASWVNSTPQQILEEVFAGNDTIRGSAQADVISGFAGADKLYGLAGNDTYYVDNAGDRVFETAGQGTDTVFASTTFTLGAGQHVEVLAAIDATATTTINLTGNDLANTLRGNAGNNTLNGGAGADNLYGYGGNDTYVVDNAADRVFESAGNGADTVRTSVTYRLAEGQEVETLMASVPAATTAISLTGNGFANTLKGNAGANTLNGGGGGDLMYGYAGNDTYMVDHASDRVFESAGNGTDTVRTSVTYKLAAGQEIETLTASVATATTAINLTGNEFANTIRGNNGANVLNGGLGADRLQGFGGADSFVFDKAVSAANVDRIVDFVSGQDKIRLDDAIFTALDRGALSAEEFSTHFTYVKSTGILSYDADGPGGAAAIRIAIFDNKADLKATDFVVF</sequence>
<name>A0A4R7BXD8_9HYPH</name>
<dbReference type="Gene3D" id="2.150.10.10">
    <property type="entry name" value="Serralysin-like metalloprotease, C-terminal"/>
    <property type="match status" value="3"/>
</dbReference>
<dbReference type="InterPro" id="IPR001343">
    <property type="entry name" value="Hemolysn_Ca-bd"/>
</dbReference>
<proteinExistence type="predicted"/>
<dbReference type="Proteomes" id="UP000295122">
    <property type="component" value="Unassembled WGS sequence"/>
</dbReference>
<evidence type="ECO:0000256" key="2">
    <source>
        <dbReference type="ARBA" id="ARBA00022525"/>
    </source>
</evidence>
<dbReference type="OrthoDB" id="5380561at2"/>
<comment type="caution">
    <text evidence="3">The sequence shown here is derived from an EMBL/GenBank/DDBJ whole genome shotgun (WGS) entry which is preliminary data.</text>
</comment>
<dbReference type="PANTHER" id="PTHR38340:SF1">
    <property type="entry name" value="S-LAYER PROTEIN"/>
    <property type="match status" value="1"/>
</dbReference>
<dbReference type="AlphaFoldDB" id="A0A4R7BXD8"/>
<dbReference type="Pfam" id="PF00353">
    <property type="entry name" value="HemolysinCabind"/>
    <property type="match status" value="4"/>
</dbReference>
<dbReference type="GO" id="GO:0005576">
    <property type="term" value="C:extracellular region"/>
    <property type="evidence" value="ECO:0007669"/>
    <property type="project" value="UniProtKB-SubCell"/>
</dbReference>
<dbReference type="PANTHER" id="PTHR38340">
    <property type="entry name" value="S-LAYER PROTEIN"/>
    <property type="match status" value="1"/>
</dbReference>
<dbReference type="InterPro" id="IPR050557">
    <property type="entry name" value="RTX_toxin/Mannuronan_C5-epim"/>
</dbReference>
<reference evidence="3 4" key="1">
    <citation type="submission" date="2019-03" db="EMBL/GenBank/DDBJ databases">
        <title>Genomic Encyclopedia of Type Strains, Phase IV (KMG-IV): sequencing the most valuable type-strain genomes for metagenomic binning, comparative biology and taxonomic classification.</title>
        <authorList>
            <person name="Goeker M."/>
        </authorList>
    </citation>
    <scope>NUCLEOTIDE SEQUENCE [LARGE SCALE GENOMIC DNA]</scope>
    <source>
        <strain evidence="3 4">DSM 25903</strain>
    </source>
</reference>